<feature type="compositionally biased region" description="Polar residues" evidence="1">
    <location>
        <begin position="18"/>
        <end position="31"/>
    </location>
</feature>
<evidence type="ECO:0000256" key="1">
    <source>
        <dbReference type="SAM" id="MobiDB-lite"/>
    </source>
</evidence>
<feature type="region of interest" description="Disordered" evidence="1">
    <location>
        <begin position="1"/>
        <end position="31"/>
    </location>
</feature>
<gene>
    <name evidence="2" type="ORF">GXM_07162</name>
</gene>
<dbReference type="Proteomes" id="UP000326678">
    <property type="component" value="Chromosome Gxm2"/>
</dbReference>
<dbReference type="AlphaFoldDB" id="A0A5P8WA74"/>
<organism evidence="2 3">
    <name type="scientific">Nostoc sphaeroides CCNUC1</name>
    <dbReference type="NCBI Taxonomy" id="2653204"/>
    <lineage>
        <taxon>Bacteria</taxon>
        <taxon>Bacillati</taxon>
        <taxon>Cyanobacteriota</taxon>
        <taxon>Cyanophyceae</taxon>
        <taxon>Nostocales</taxon>
        <taxon>Nostocaceae</taxon>
        <taxon>Nostoc</taxon>
    </lineage>
</organism>
<accession>A0A5P8WA74</accession>
<evidence type="ECO:0000313" key="3">
    <source>
        <dbReference type="Proteomes" id="UP000326678"/>
    </source>
</evidence>
<protein>
    <submittedName>
        <fullName evidence="2">Uncharacterized protein</fullName>
    </submittedName>
</protein>
<feature type="compositionally biased region" description="Basic and acidic residues" evidence="1">
    <location>
        <begin position="8"/>
        <end position="17"/>
    </location>
</feature>
<reference evidence="2 3" key="1">
    <citation type="submission" date="2019-10" db="EMBL/GenBank/DDBJ databases">
        <title>Genomic and transcriptomic insights into the perfect genentic adaptation of a filamentous nitrogen-fixing cyanobacterium to rice fields.</title>
        <authorList>
            <person name="Chen Z."/>
        </authorList>
    </citation>
    <scope>NUCLEOTIDE SEQUENCE [LARGE SCALE GENOMIC DNA]</scope>
    <source>
        <strain evidence="2">CCNUC1</strain>
    </source>
</reference>
<sequence length="61" mass="6744">MIVFILHSSEESDRTNSSEETPSDRSTSFRVSSKKLKKAIAPVEFTSRIETALGTVSRKAV</sequence>
<dbReference type="KEGG" id="nsh:GXM_07162"/>
<name>A0A5P8WA74_9NOSO</name>
<proteinExistence type="predicted"/>
<evidence type="ECO:0000313" key="2">
    <source>
        <dbReference type="EMBL" id="QFS49668.1"/>
    </source>
</evidence>
<keyword evidence="3" id="KW-1185">Reference proteome</keyword>
<dbReference type="EMBL" id="CP045227">
    <property type="protein sequence ID" value="QFS49668.1"/>
    <property type="molecule type" value="Genomic_DNA"/>
</dbReference>